<evidence type="ECO:0000256" key="3">
    <source>
        <dbReference type="ARBA" id="ARBA00023134"/>
    </source>
</evidence>
<dbReference type="PANTHER" id="PTHR43721">
    <property type="entry name" value="ELONGATION FACTOR TU-RELATED"/>
    <property type="match status" value="1"/>
</dbReference>
<evidence type="ECO:0000313" key="5">
    <source>
        <dbReference type="EMBL" id="CAG9317865.1"/>
    </source>
</evidence>
<dbReference type="EMBL" id="CAJZBQ010000018">
    <property type="protein sequence ID" value="CAG9317865.1"/>
    <property type="molecule type" value="Genomic_DNA"/>
</dbReference>
<comment type="similarity">
    <text evidence="1">Belongs to the TRAFAC class translation factor GTPase superfamily. Classic translation factor GTPase family. EF-Tu/EF-1A subfamily.</text>
</comment>
<dbReference type="InterPro" id="IPR000795">
    <property type="entry name" value="T_Tr_GTP-bd_dom"/>
</dbReference>
<keyword evidence="6" id="KW-1185">Reference proteome</keyword>
<keyword evidence="2" id="KW-0547">Nucleotide-binding</keyword>
<proteinExistence type="inferred from homology"/>
<dbReference type="GO" id="GO:0003746">
    <property type="term" value="F:translation elongation factor activity"/>
    <property type="evidence" value="ECO:0007669"/>
    <property type="project" value="TreeGrafter"/>
</dbReference>
<reference evidence="5" key="1">
    <citation type="submission" date="2021-09" db="EMBL/GenBank/DDBJ databases">
        <authorList>
            <consortium name="AG Swart"/>
            <person name="Singh M."/>
            <person name="Singh A."/>
            <person name="Seah K."/>
            <person name="Emmerich C."/>
        </authorList>
    </citation>
    <scope>NUCLEOTIDE SEQUENCE</scope>
    <source>
        <strain evidence="5">ATCC30299</strain>
    </source>
</reference>
<dbReference type="Proteomes" id="UP001162131">
    <property type="component" value="Unassembled WGS sequence"/>
</dbReference>
<evidence type="ECO:0000259" key="4">
    <source>
        <dbReference type="Pfam" id="PF00009"/>
    </source>
</evidence>
<evidence type="ECO:0000256" key="2">
    <source>
        <dbReference type="ARBA" id="ARBA00022741"/>
    </source>
</evidence>
<dbReference type="SUPFAM" id="SSF50465">
    <property type="entry name" value="EF-Tu/eEF-1alpha/eIF2-gamma C-terminal domain"/>
    <property type="match status" value="1"/>
</dbReference>
<gene>
    <name evidence="5" type="ORF">BSTOLATCC_MIC19103</name>
</gene>
<dbReference type="InterPro" id="IPR027417">
    <property type="entry name" value="P-loop_NTPase"/>
</dbReference>
<dbReference type="GO" id="GO:0003924">
    <property type="term" value="F:GTPase activity"/>
    <property type="evidence" value="ECO:0007669"/>
    <property type="project" value="InterPro"/>
</dbReference>
<dbReference type="AlphaFoldDB" id="A0AAU9IWI7"/>
<evidence type="ECO:0000313" key="6">
    <source>
        <dbReference type="Proteomes" id="UP001162131"/>
    </source>
</evidence>
<evidence type="ECO:0000256" key="1">
    <source>
        <dbReference type="ARBA" id="ARBA00007249"/>
    </source>
</evidence>
<dbReference type="SUPFAM" id="SSF52540">
    <property type="entry name" value="P-loop containing nucleoside triphosphate hydrolases"/>
    <property type="match status" value="1"/>
</dbReference>
<dbReference type="PANTHER" id="PTHR43721:SF9">
    <property type="entry name" value="GTP-BINDING PROTEIN 1"/>
    <property type="match status" value="1"/>
</dbReference>
<accession>A0AAU9IWI7</accession>
<feature type="domain" description="Tr-type G" evidence="4">
    <location>
        <begin position="117"/>
        <end position="327"/>
    </location>
</feature>
<keyword evidence="3" id="KW-0342">GTP-binding</keyword>
<dbReference type="InterPro" id="IPR050055">
    <property type="entry name" value="EF-Tu_GTPase"/>
</dbReference>
<dbReference type="InterPro" id="IPR009001">
    <property type="entry name" value="Transl_elong_EF1A/Init_IF2_C"/>
</dbReference>
<dbReference type="GO" id="GO:0005525">
    <property type="term" value="F:GTP binding"/>
    <property type="evidence" value="ECO:0007669"/>
    <property type="project" value="UniProtKB-KW"/>
</dbReference>
<dbReference type="Gene3D" id="2.40.30.10">
    <property type="entry name" value="Translation factors"/>
    <property type="match status" value="1"/>
</dbReference>
<dbReference type="Gene3D" id="3.40.50.300">
    <property type="entry name" value="P-loop containing nucleotide triphosphate hydrolases"/>
    <property type="match status" value="1"/>
</dbReference>
<protein>
    <recommendedName>
        <fullName evidence="4">Tr-type G domain-containing protein</fullName>
    </recommendedName>
</protein>
<organism evidence="5 6">
    <name type="scientific">Blepharisma stoltei</name>
    <dbReference type="NCBI Taxonomy" id="1481888"/>
    <lineage>
        <taxon>Eukaryota</taxon>
        <taxon>Sar</taxon>
        <taxon>Alveolata</taxon>
        <taxon>Ciliophora</taxon>
        <taxon>Postciliodesmatophora</taxon>
        <taxon>Heterotrichea</taxon>
        <taxon>Heterotrichida</taxon>
        <taxon>Blepharismidae</taxon>
        <taxon>Blepharisma</taxon>
    </lineage>
</organism>
<comment type="caution">
    <text evidence="5">The sequence shown here is derived from an EMBL/GenBank/DDBJ whole genome shotgun (WGS) entry which is preliminary data.</text>
</comment>
<name>A0AAU9IWI7_9CILI</name>
<sequence>MDFQSKRNEERSLSRTEYVLKLLTPSPQRIERLKSQMEHRLNAGRGEAKYIVGLNWEGQPVGLTLEELDSCISVLGSVAESLDASLLLLAKEKKEEGYVGELLIRKKERQGVIMDIRVALLGASGVGKTSLVGVLSKGVMDNGKGKAKNSTLLHKHEKKIGYTTSVTQHLVGFDTQGQVLRSKKGWEQLVCQSSKLISLIDLPGHAKYKRNLLYGMSSQNPDYCLIVYEPSEEPNSTFTDHLALASALKLPIFIVISKIDKYPQIVIDRSLDYLQAELRNQRRTMMEVTNFEDVVLYSRLFAQEQLAPVFSVSFITGCNLDLLLSFLNLLPAAENWESTDSYPEFYIEKWYEKEGLIIGGVMVKGKACALQRLMLGPDNRGKFRCVQIMGIHVNKVPVRSVSAGQFCSFKVTLGSSTEKWLRENELRKGMVLVDKKVNPRAAFEFQCLIWPIDSVKEARTLKSSYEPMIYTQTISQCARVVGEGKTIVPGQSTNLTLRFLYHPEYVSENTRFIIRDTFMTALGTITSLKFE</sequence>
<dbReference type="Pfam" id="PF00009">
    <property type="entry name" value="GTP_EFTU"/>
    <property type="match status" value="1"/>
</dbReference>